<dbReference type="SMART" id="SM00173">
    <property type="entry name" value="RAS"/>
    <property type="match status" value="1"/>
</dbReference>
<dbReference type="GO" id="GO:0003924">
    <property type="term" value="F:GTPase activity"/>
    <property type="evidence" value="ECO:0007669"/>
    <property type="project" value="InterPro"/>
</dbReference>
<dbReference type="SMART" id="SM00176">
    <property type="entry name" value="RAN"/>
    <property type="match status" value="1"/>
</dbReference>
<dbReference type="NCBIfam" id="TIGR00231">
    <property type="entry name" value="small_GTP"/>
    <property type="match status" value="1"/>
</dbReference>
<dbReference type="OrthoDB" id="63533at2759"/>
<dbReference type="Pfam" id="PF00071">
    <property type="entry name" value="Ras"/>
    <property type="match status" value="1"/>
</dbReference>
<dbReference type="PROSITE" id="PS00675">
    <property type="entry name" value="SIGMA54_INTERACT_1"/>
    <property type="match status" value="1"/>
</dbReference>
<dbReference type="InterPro" id="IPR001806">
    <property type="entry name" value="Small_GTPase"/>
</dbReference>
<dbReference type="SMART" id="SM00175">
    <property type="entry name" value="RAB"/>
    <property type="match status" value="1"/>
</dbReference>
<evidence type="ECO:0000256" key="1">
    <source>
        <dbReference type="ARBA" id="ARBA00022741"/>
    </source>
</evidence>
<dbReference type="PROSITE" id="PS51421">
    <property type="entry name" value="RAS"/>
    <property type="match status" value="1"/>
</dbReference>
<dbReference type="GO" id="GO:0005525">
    <property type="term" value="F:GTP binding"/>
    <property type="evidence" value="ECO:0007669"/>
    <property type="project" value="InterPro"/>
</dbReference>
<protein>
    <submittedName>
        <fullName evidence="2">Ras-related protein rab-5c</fullName>
    </submittedName>
</protein>
<evidence type="ECO:0000313" key="3">
    <source>
        <dbReference type="Proteomes" id="UP001149090"/>
    </source>
</evidence>
<dbReference type="OMA" id="SESHRTC"/>
<keyword evidence="3" id="KW-1185">Reference proteome</keyword>
<dbReference type="PRINTS" id="PR00449">
    <property type="entry name" value="RASTRNSFRMNG"/>
</dbReference>
<dbReference type="Proteomes" id="UP001149090">
    <property type="component" value="Unassembled WGS sequence"/>
</dbReference>
<dbReference type="Gene3D" id="3.40.50.300">
    <property type="entry name" value="P-loop containing nucleotide triphosphate hydrolases"/>
    <property type="match status" value="1"/>
</dbReference>
<dbReference type="InterPro" id="IPR005225">
    <property type="entry name" value="Small_GTP-bd"/>
</dbReference>
<dbReference type="AlphaFoldDB" id="A0A9Q0R4B1"/>
<keyword evidence="1" id="KW-0547">Nucleotide-binding</keyword>
<dbReference type="PROSITE" id="PS51420">
    <property type="entry name" value="RHO"/>
    <property type="match status" value="1"/>
</dbReference>
<dbReference type="PROSITE" id="PS51419">
    <property type="entry name" value="RAB"/>
    <property type="match status" value="1"/>
</dbReference>
<dbReference type="SMART" id="SM00174">
    <property type="entry name" value="RHO"/>
    <property type="match status" value="1"/>
</dbReference>
<sequence>MSLSNNPHKIVLLGESGVGKTSLALRFCEGEGFNNPEPTIAVAFHSKAIYVGDKAIKVQIWDTAGQEIYRSLTPMYIRNAAAAIIVYDITNEESFGKLESWIDEMVTLAATDVVIAIVGNKSDLEKTRDVDTQEGEEFAAQNNFIFQETSARTGFGVNQVFTQIATRLIAKEKKKQVSLIIPEDTEIEDLQQKKKKCC</sequence>
<dbReference type="PANTHER" id="PTHR47978">
    <property type="match status" value="1"/>
</dbReference>
<accession>A0A9Q0R4B1</accession>
<proteinExistence type="predicted"/>
<dbReference type="FunFam" id="3.40.50.300:FF:000823">
    <property type="entry name" value="Small GTPase RAB, putative"/>
    <property type="match status" value="1"/>
</dbReference>
<dbReference type="SUPFAM" id="SSF52540">
    <property type="entry name" value="P-loop containing nucleoside triphosphate hydrolases"/>
    <property type="match status" value="1"/>
</dbReference>
<evidence type="ECO:0000313" key="2">
    <source>
        <dbReference type="EMBL" id="KAJ5066654.1"/>
    </source>
</evidence>
<dbReference type="InterPro" id="IPR025662">
    <property type="entry name" value="Sigma_54_int_dom_ATP-bd_1"/>
</dbReference>
<comment type="caution">
    <text evidence="2">The sequence shown here is derived from an EMBL/GenBank/DDBJ whole genome shotgun (WGS) entry which is preliminary data.</text>
</comment>
<dbReference type="EMBL" id="JAPDFW010000138">
    <property type="protein sequence ID" value="KAJ5066654.1"/>
    <property type="molecule type" value="Genomic_DNA"/>
</dbReference>
<dbReference type="InterPro" id="IPR027417">
    <property type="entry name" value="P-loop_NTPase"/>
</dbReference>
<name>A0A9Q0R4B1_ANAIG</name>
<organism evidence="2 3">
    <name type="scientific">Anaeramoeba ignava</name>
    <name type="common">Anaerobic marine amoeba</name>
    <dbReference type="NCBI Taxonomy" id="1746090"/>
    <lineage>
        <taxon>Eukaryota</taxon>
        <taxon>Metamonada</taxon>
        <taxon>Anaeramoebidae</taxon>
        <taxon>Anaeramoeba</taxon>
    </lineage>
</organism>
<gene>
    <name evidence="2" type="ORF">M0811_13423</name>
</gene>
<reference evidence="2" key="1">
    <citation type="submission" date="2022-10" db="EMBL/GenBank/DDBJ databases">
        <title>Novel sulphate-reducing endosymbionts in the free-living metamonad Anaeramoeba.</title>
        <authorList>
            <person name="Jerlstrom-Hultqvist J."/>
            <person name="Cepicka I."/>
            <person name="Gallot-Lavallee L."/>
            <person name="Salas-Leiva D."/>
            <person name="Curtis B.A."/>
            <person name="Zahonova K."/>
            <person name="Pipaliya S."/>
            <person name="Dacks J."/>
            <person name="Roger A.J."/>
        </authorList>
    </citation>
    <scope>NUCLEOTIDE SEQUENCE</scope>
    <source>
        <strain evidence="2">BMAN</strain>
    </source>
</reference>